<organism evidence="1 2">
    <name type="scientific">Mycetomoellerius zeteki</name>
    <dbReference type="NCBI Taxonomy" id="64791"/>
    <lineage>
        <taxon>Eukaryota</taxon>
        <taxon>Metazoa</taxon>
        <taxon>Ecdysozoa</taxon>
        <taxon>Arthropoda</taxon>
        <taxon>Hexapoda</taxon>
        <taxon>Insecta</taxon>
        <taxon>Pterygota</taxon>
        <taxon>Neoptera</taxon>
        <taxon>Endopterygota</taxon>
        <taxon>Hymenoptera</taxon>
        <taxon>Apocrita</taxon>
        <taxon>Aculeata</taxon>
        <taxon>Formicoidea</taxon>
        <taxon>Formicidae</taxon>
        <taxon>Myrmicinae</taxon>
        <taxon>Mycetomoellerius</taxon>
    </lineage>
</organism>
<protein>
    <submittedName>
        <fullName evidence="1">Uncharacterized protein</fullName>
    </submittedName>
</protein>
<proteinExistence type="predicted"/>
<evidence type="ECO:0000313" key="1">
    <source>
        <dbReference type="EMBL" id="KYQ58658.1"/>
    </source>
</evidence>
<dbReference type="EMBL" id="KQ982254">
    <property type="protein sequence ID" value="KYQ58658.1"/>
    <property type="molecule type" value="Genomic_DNA"/>
</dbReference>
<dbReference type="Proteomes" id="UP000075809">
    <property type="component" value="Unassembled WGS sequence"/>
</dbReference>
<reference evidence="1 2" key="1">
    <citation type="submission" date="2015-09" db="EMBL/GenBank/DDBJ databases">
        <title>Trachymyrmex zeteki WGS genome.</title>
        <authorList>
            <person name="Nygaard S."/>
            <person name="Hu H."/>
            <person name="Boomsma J."/>
            <person name="Zhang G."/>
        </authorList>
    </citation>
    <scope>NUCLEOTIDE SEQUENCE [LARGE SCALE GENOMIC DNA]</scope>
    <source>
        <strain evidence="1">Tzet28-1</strain>
        <tissue evidence="1">Whole body</tissue>
    </source>
</reference>
<dbReference type="AlphaFoldDB" id="A0A151XEH7"/>
<evidence type="ECO:0000313" key="2">
    <source>
        <dbReference type="Proteomes" id="UP000075809"/>
    </source>
</evidence>
<name>A0A151XEH7_9HYME</name>
<accession>A0A151XEH7</accession>
<sequence>MNLLFCSRGRNFTVREQDRSPPLALSRLVKSDIHFRASVLFSMKTEDTAILLTAAAPLRPDSAQACREGKREGRLCSLEGSGGRGVSCISRELGCNNYYLSRLPPPRPPSLTCAHHYISSHHSTSVGYNSRTLPLRTRLVEGRTWGVSRARGCSFSKARLHFLFHKRTTSNYIVRAVASACKWEKRARGDTTAARRHKSKSRIGYTPVTVFDKSVRRNDATGSDAKQNAFCFHLWHVRVRRPLYRRGTSVTRTLVEPVGSGRCLTLFPSTRPVSDAFV</sequence>
<keyword evidence="2" id="KW-1185">Reference proteome</keyword>
<gene>
    <name evidence="1" type="ORF">ALC60_02305</name>
</gene>